<dbReference type="Proteomes" id="UP001177021">
    <property type="component" value="Unassembled WGS sequence"/>
</dbReference>
<accession>A0ACB0M615</accession>
<protein>
    <submittedName>
        <fullName evidence="1">Uncharacterized protein</fullName>
    </submittedName>
</protein>
<dbReference type="EMBL" id="CASHSV030000823">
    <property type="protein sequence ID" value="CAJ2676036.1"/>
    <property type="molecule type" value="Genomic_DNA"/>
</dbReference>
<keyword evidence="2" id="KW-1185">Reference proteome</keyword>
<gene>
    <name evidence="1" type="ORF">MILVUS5_LOCUS38884</name>
</gene>
<evidence type="ECO:0000313" key="1">
    <source>
        <dbReference type="EMBL" id="CAJ2676036.1"/>
    </source>
</evidence>
<sequence>MQTTGIADLCKQLAQVVYGNNCDFMIDFPIFLICEVFFLSLPPLSLVRSALSHLPLTLSSLFLSALSISSFTITSTQQPPPPSTNQPLVRVRELPSEKIFAGGREVPARRRSSGRESSCGVGLGIKVAIKSEFMIAPPEIYAILGEELSVEDEEEVLAEFENLETQLSSSSIIVLPDFSEDPSLNDSAYSCDGQKLANDTIDYPVKEAWL</sequence>
<reference evidence="1" key="1">
    <citation type="submission" date="2023-10" db="EMBL/GenBank/DDBJ databases">
        <authorList>
            <person name="Rodriguez Cubillos JULIANA M."/>
            <person name="De Vega J."/>
        </authorList>
    </citation>
    <scope>NUCLEOTIDE SEQUENCE</scope>
</reference>
<comment type="caution">
    <text evidence="1">The sequence shown here is derived from an EMBL/GenBank/DDBJ whole genome shotgun (WGS) entry which is preliminary data.</text>
</comment>
<organism evidence="1 2">
    <name type="scientific">Trifolium pratense</name>
    <name type="common">Red clover</name>
    <dbReference type="NCBI Taxonomy" id="57577"/>
    <lineage>
        <taxon>Eukaryota</taxon>
        <taxon>Viridiplantae</taxon>
        <taxon>Streptophyta</taxon>
        <taxon>Embryophyta</taxon>
        <taxon>Tracheophyta</taxon>
        <taxon>Spermatophyta</taxon>
        <taxon>Magnoliopsida</taxon>
        <taxon>eudicotyledons</taxon>
        <taxon>Gunneridae</taxon>
        <taxon>Pentapetalae</taxon>
        <taxon>rosids</taxon>
        <taxon>fabids</taxon>
        <taxon>Fabales</taxon>
        <taxon>Fabaceae</taxon>
        <taxon>Papilionoideae</taxon>
        <taxon>50 kb inversion clade</taxon>
        <taxon>NPAAA clade</taxon>
        <taxon>Hologalegina</taxon>
        <taxon>IRL clade</taxon>
        <taxon>Trifolieae</taxon>
        <taxon>Trifolium</taxon>
    </lineage>
</organism>
<evidence type="ECO:0000313" key="2">
    <source>
        <dbReference type="Proteomes" id="UP001177021"/>
    </source>
</evidence>
<proteinExistence type="predicted"/>
<name>A0ACB0M615_TRIPR</name>